<dbReference type="EMBL" id="CAJVPV010006796">
    <property type="protein sequence ID" value="CAG8610467.1"/>
    <property type="molecule type" value="Genomic_DNA"/>
</dbReference>
<reference evidence="2" key="1">
    <citation type="submission" date="2021-06" db="EMBL/GenBank/DDBJ databases">
        <authorList>
            <person name="Kallberg Y."/>
            <person name="Tangrot J."/>
            <person name="Rosling A."/>
        </authorList>
    </citation>
    <scope>NUCLEOTIDE SEQUENCE</scope>
    <source>
        <strain evidence="2">CL551</strain>
    </source>
</reference>
<accession>A0A9N9CTF6</accession>
<dbReference type="OrthoDB" id="2391436at2759"/>
<name>A0A9N9CTF6_9GLOM</name>
<dbReference type="AlphaFoldDB" id="A0A9N9CTF6"/>
<evidence type="ECO:0000313" key="2">
    <source>
        <dbReference type="EMBL" id="CAG8610467.1"/>
    </source>
</evidence>
<feature type="transmembrane region" description="Helical" evidence="1">
    <location>
        <begin position="166"/>
        <end position="186"/>
    </location>
</feature>
<keyword evidence="1" id="KW-1133">Transmembrane helix</keyword>
<keyword evidence="1" id="KW-0472">Membrane</keyword>
<gene>
    <name evidence="2" type="ORF">AMORRO_LOCUS8195</name>
</gene>
<sequence length="249" mass="28478">KNTVNKTASLKKAKELFRKMGFKDAIVKLREPAPQYVLGCLPAIATVGTTPYEGHDQIAMCVYWLPHTSFKMIRDNNKGRFAFNEEGDEDDYEPIPYRVFGYHARELVLSDEQKELLKGCIAEASALDRLASIASAYHIMVGVFSGISRIVGQCIEQDWPHIPMSLAWMLPAIYVRVIYGKVVFIDPRKRIKDRIIVKRLNPRKKKIISFSVTLIALLTIIFPWTAVILAYFTPPVGYHCRRRKDSGMW</sequence>
<protein>
    <submittedName>
        <fullName evidence="2">11127_t:CDS:1</fullName>
    </submittedName>
</protein>
<keyword evidence="1" id="KW-0812">Transmembrane</keyword>
<keyword evidence="3" id="KW-1185">Reference proteome</keyword>
<feature type="non-terminal residue" evidence="2">
    <location>
        <position position="249"/>
    </location>
</feature>
<dbReference type="Proteomes" id="UP000789342">
    <property type="component" value="Unassembled WGS sequence"/>
</dbReference>
<evidence type="ECO:0000313" key="3">
    <source>
        <dbReference type="Proteomes" id="UP000789342"/>
    </source>
</evidence>
<organism evidence="2 3">
    <name type="scientific">Acaulospora morrowiae</name>
    <dbReference type="NCBI Taxonomy" id="94023"/>
    <lineage>
        <taxon>Eukaryota</taxon>
        <taxon>Fungi</taxon>
        <taxon>Fungi incertae sedis</taxon>
        <taxon>Mucoromycota</taxon>
        <taxon>Glomeromycotina</taxon>
        <taxon>Glomeromycetes</taxon>
        <taxon>Diversisporales</taxon>
        <taxon>Acaulosporaceae</taxon>
        <taxon>Acaulospora</taxon>
    </lineage>
</organism>
<evidence type="ECO:0000256" key="1">
    <source>
        <dbReference type="SAM" id="Phobius"/>
    </source>
</evidence>
<proteinExistence type="predicted"/>
<comment type="caution">
    <text evidence="2">The sequence shown here is derived from an EMBL/GenBank/DDBJ whole genome shotgun (WGS) entry which is preliminary data.</text>
</comment>
<feature type="transmembrane region" description="Helical" evidence="1">
    <location>
        <begin position="207"/>
        <end position="232"/>
    </location>
</feature>